<evidence type="ECO:0000256" key="2">
    <source>
        <dbReference type="ARBA" id="ARBA00005528"/>
    </source>
</evidence>
<dbReference type="NCBIfam" id="TIGR00046">
    <property type="entry name" value="RsmE family RNA methyltransferase"/>
    <property type="match status" value="1"/>
</dbReference>
<keyword evidence="7" id="KW-0808">Transferase</keyword>
<feature type="domain" description="Ribosomal RNA small subunit methyltransferase E methyltransferase" evidence="11">
    <location>
        <begin position="74"/>
        <end position="138"/>
    </location>
</feature>
<evidence type="ECO:0000256" key="10">
    <source>
        <dbReference type="ARBA" id="ARBA00047944"/>
    </source>
</evidence>
<dbReference type="GO" id="GO:0070042">
    <property type="term" value="F:rRNA (uridine-N3-)-methyltransferase activity"/>
    <property type="evidence" value="ECO:0007669"/>
    <property type="project" value="TreeGrafter"/>
</dbReference>
<evidence type="ECO:0000259" key="11">
    <source>
        <dbReference type="Pfam" id="PF04452"/>
    </source>
</evidence>
<evidence type="ECO:0000256" key="7">
    <source>
        <dbReference type="ARBA" id="ARBA00022679"/>
    </source>
</evidence>
<evidence type="ECO:0000259" key="12">
    <source>
        <dbReference type="Pfam" id="PF20260"/>
    </source>
</evidence>
<evidence type="ECO:0000313" key="13">
    <source>
        <dbReference type="EMBL" id="SVB66024.1"/>
    </source>
</evidence>
<proteinExistence type="inferred from homology"/>
<dbReference type="PANTHER" id="PTHR30027:SF3">
    <property type="entry name" value="16S RRNA (URACIL(1498)-N(3))-METHYLTRANSFERASE"/>
    <property type="match status" value="1"/>
</dbReference>
<dbReference type="Pfam" id="PF20260">
    <property type="entry name" value="PUA_4"/>
    <property type="match status" value="1"/>
</dbReference>
<dbReference type="Pfam" id="PF04452">
    <property type="entry name" value="Methyltrans_RNA"/>
    <property type="match status" value="1"/>
</dbReference>
<dbReference type="EC" id="2.1.1.193" evidence="3"/>
<keyword evidence="8" id="KW-0949">S-adenosyl-L-methionine</keyword>
<dbReference type="InterPro" id="IPR015947">
    <property type="entry name" value="PUA-like_sf"/>
</dbReference>
<evidence type="ECO:0000256" key="3">
    <source>
        <dbReference type="ARBA" id="ARBA00012328"/>
    </source>
</evidence>
<name>A0A382FUF3_9ZZZZ</name>
<dbReference type="InterPro" id="IPR029028">
    <property type="entry name" value="Alpha/beta_knot_MTases"/>
</dbReference>
<sequence length="138" mass="15219">MHRFFTAPKNITDKKAILRGTDVAHIRTVLRLKRGDRVKILDGCGNCYTVTITHLGYDDIESRIDLKEDAGDCESPLTIYLGQGMVKGTGFDGIVRRAVELGVGQVTPVSASRCISKLSSEVTIKKIKRWKRIASEAA</sequence>
<keyword evidence="5" id="KW-0698">rRNA processing</keyword>
<dbReference type="InterPro" id="IPR046887">
    <property type="entry name" value="RsmE_PUA-like"/>
</dbReference>
<evidence type="ECO:0000256" key="8">
    <source>
        <dbReference type="ARBA" id="ARBA00022691"/>
    </source>
</evidence>
<dbReference type="InterPro" id="IPR006700">
    <property type="entry name" value="RsmE"/>
</dbReference>
<dbReference type="InterPro" id="IPR029026">
    <property type="entry name" value="tRNA_m1G_MTases_N"/>
</dbReference>
<accession>A0A382FUF3</accession>
<dbReference type="Gene3D" id="2.40.240.20">
    <property type="entry name" value="Hypothetical PUA domain-like, domain 1"/>
    <property type="match status" value="1"/>
</dbReference>
<organism evidence="13">
    <name type="scientific">marine metagenome</name>
    <dbReference type="NCBI Taxonomy" id="408172"/>
    <lineage>
        <taxon>unclassified sequences</taxon>
        <taxon>metagenomes</taxon>
        <taxon>ecological metagenomes</taxon>
    </lineage>
</organism>
<evidence type="ECO:0000256" key="5">
    <source>
        <dbReference type="ARBA" id="ARBA00022552"/>
    </source>
</evidence>
<evidence type="ECO:0000256" key="4">
    <source>
        <dbReference type="ARBA" id="ARBA00022490"/>
    </source>
</evidence>
<evidence type="ECO:0000256" key="9">
    <source>
        <dbReference type="ARBA" id="ARBA00025699"/>
    </source>
</evidence>
<keyword evidence="6" id="KW-0489">Methyltransferase</keyword>
<dbReference type="GO" id="GO:0005737">
    <property type="term" value="C:cytoplasm"/>
    <property type="evidence" value="ECO:0007669"/>
    <property type="project" value="UniProtKB-SubCell"/>
</dbReference>
<dbReference type="EMBL" id="UINC01051634">
    <property type="protein sequence ID" value="SVB66024.1"/>
    <property type="molecule type" value="Genomic_DNA"/>
</dbReference>
<reference evidence="13" key="1">
    <citation type="submission" date="2018-05" db="EMBL/GenBank/DDBJ databases">
        <authorList>
            <person name="Lanie J.A."/>
            <person name="Ng W.-L."/>
            <person name="Kazmierczak K.M."/>
            <person name="Andrzejewski T.M."/>
            <person name="Davidsen T.M."/>
            <person name="Wayne K.J."/>
            <person name="Tettelin H."/>
            <person name="Glass J.I."/>
            <person name="Rusch D."/>
            <person name="Podicherti R."/>
            <person name="Tsui H.-C.T."/>
            <person name="Winkler M.E."/>
        </authorList>
    </citation>
    <scope>NUCLEOTIDE SEQUENCE</scope>
</reference>
<dbReference type="PANTHER" id="PTHR30027">
    <property type="entry name" value="RIBOSOMAL RNA SMALL SUBUNIT METHYLTRANSFERASE E"/>
    <property type="match status" value="1"/>
</dbReference>
<comment type="subcellular location">
    <subcellularLocation>
        <location evidence="1">Cytoplasm</location>
    </subcellularLocation>
</comment>
<protein>
    <recommendedName>
        <fullName evidence="3">16S rRNA (uracil(1498)-N(3))-methyltransferase</fullName>
        <ecNumber evidence="3">2.1.1.193</ecNumber>
    </recommendedName>
</protein>
<comment type="function">
    <text evidence="9">Specifically methylates the N3 position of the uracil ring of uridine 1498 (m3U1498) in 16S rRNA. Acts on the fully assembled 30S ribosomal subunit.</text>
</comment>
<dbReference type="SUPFAM" id="SSF75217">
    <property type="entry name" value="alpha/beta knot"/>
    <property type="match status" value="1"/>
</dbReference>
<dbReference type="SUPFAM" id="SSF88697">
    <property type="entry name" value="PUA domain-like"/>
    <property type="match status" value="1"/>
</dbReference>
<dbReference type="Gene3D" id="3.40.1280.10">
    <property type="match status" value="1"/>
</dbReference>
<feature type="domain" description="Ribosomal RNA small subunit methyltransferase E PUA-like" evidence="12">
    <location>
        <begin position="18"/>
        <end position="63"/>
    </location>
</feature>
<gene>
    <name evidence="13" type="ORF">METZ01_LOCUS218878</name>
</gene>
<evidence type="ECO:0000256" key="6">
    <source>
        <dbReference type="ARBA" id="ARBA00022603"/>
    </source>
</evidence>
<comment type="similarity">
    <text evidence="2">Belongs to the RNA methyltransferase RsmE family.</text>
</comment>
<dbReference type="InterPro" id="IPR046886">
    <property type="entry name" value="RsmE_MTase_dom"/>
</dbReference>
<dbReference type="GO" id="GO:0070475">
    <property type="term" value="P:rRNA base methylation"/>
    <property type="evidence" value="ECO:0007669"/>
    <property type="project" value="TreeGrafter"/>
</dbReference>
<evidence type="ECO:0000256" key="1">
    <source>
        <dbReference type="ARBA" id="ARBA00004496"/>
    </source>
</evidence>
<keyword evidence="4" id="KW-0963">Cytoplasm</keyword>
<dbReference type="AlphaFoldDB" id="A0A382FUF3"/>
<feature type="non-terminal residue" evidence="13">
    <location>
        <position position="138"/>
    </location>
</feature>
<feature type="non-terminal residue" evidence="13">
    <location>
        <position position="1"/>
    </location>
</feature>
<comment type="catalytic activity">
    <reaction evidence="10">
        <text>uridine(1498) in 16S rRNA + S-adenosyl-L-methionine = N(3)-methyluridine(1498) in 16S rRNA + S-adenosyl-L-homocysteine + H(+)</text>
        <dbReference type="Rhea" id="RHEA:42920"/>
        <dbReference type="Rhea" id="RHEA-COMP:10283"/>
        <dbReference type="Rhea" id="RHEA-COMP:10284"/>
        <dbReference type="ChEBI" id="CHEBI:15378"/>
        <dbReference type="ChEBI" id="CHEBI:57856"/>
        <dbReference type="ChEBI" id="CHEBI:59789"/>
        <dbReference type="ChEBI" id="CHEBI:65315"/>
        <dbReference type="ChEBI" id="CHEBI:74502"/>
        <dbReference type="EC" id="2.1.1.193"/>
    </reaction>
</comment>